<dbReference type="SUPFAM" id="SSF141523">
    <property type="entry name" value="L,D-transpeptidase catalytic domain-like"/>
    <property type="match status" value="1"/>
</dbReference>
<keyword evidence="3" id="KW-0328">Glycosyltransferase</keyword>
<comment type="similarity">
    <text evidence="2">Belongs to the YkuD family.</text>
</comment>
<evidence type="ECO:0000256" key="4">
    <source>
        <dbReference type="ARBA" id="ARBA00022679"/>
    </source>
</evidence>
<keyword evidence="5" id="KW-0378">Hydrolase</keyword>
<sequence>MVIASRFLRLTSPPMRGPDVMACQRRLLVLGYYNLSADGIFGPATERAVVAFQQASGILADGIVGPATWTALGIGEVTWGGGRYHISVDTVRNVLALYDSGTLRASYPVATGKPSTPTPIGDWVIIEKEPNPGGPFGAAWMRLSVPNGGYAIHGTDAPSSIGQSVSHGCIRMHNADVSTLYGIVPLGTLVTITGQLATTRLLYLNVPPGNDVAEVQQMLKTLGYYTGSVDGNYNPATVAAVRQFQQDIGLSPDGVVGPQTIVALQSRYDIALGDVQP</sequence>
<accession>A0ABY6Z5Z2</accession>
<dbReference type="RefSeq" id="WP_268045636.1">
    <property type="nucleotide sequence ID" value="NZ_CP104064.1"/>
</dbReference>
<evidence type="ECO:0000256" key="9">
    <source>
        <dbReference type="PROSITE-ProRule" id="PRU01373"/>
    </source>
</evidence>
<dbReference type="InterPro" id="IPR005490">
    <property type="entry name" value="LD_TPept_cat_dom"/>
</dbReference>
<feature type="active site" description="Proton donor/acceptor" evidence="9">
    <location>
        <position position="153"/>
    </location>
</feature>
<keyword evidence="7 9" id="KW-0573">Peptidoglycan synthesis</keyword>
<evidence type="ECO:0000256" key="6">
    <source>
        <dbReference type="ARBA" id="ARBA00022960"/>
    </source>
</evidence>
<dbReference type="PANTHER" id="PTHR30582">
    <property type="entry name" value="L,D-TRANSPEPTIDASE"/>
    <property type="match status" value="1"/>
</dbReference>
<dbReference type="PANTHER" id="PTHR30582:SF24">
    <property type="entry name" value="L,D-TRANSPEPTIDASE ERFK_SRFK-RELATED"/>
    <property type="match status" value="1"/>
</dbReference>
<dbReference type="InterPro" id="IPR002477">
    <property type="entry name" value="Peptidoglycan-bd-like"/>
</dbReference>
<dbReference type="Pfam" id="PF01471">
    <property type="entry name" value="PG_binding_1"/>
    <property type="match status" value="2"/>
</dbReference>
<keyword evidence="12" id="KW-1185">Reference proteome</keyword>
<organism evidence="11 12">
    <name type="scientific">Alicyclobacillus dauci</name>
    <dbReference type="NCBI Taxonomy" id="1475485"/>
    <lineage>
        <taxon>Bacteria</taxon>
        <taxon>Bacillati</taxon>
        <taxon>Bacillota</taxon>
        <taxon>Bacilli</taxon>
        <taxon>Bacillales</taxon>
        <taxon>Alicyclobacillaceae</taxon>
        <taxon>Alicyclobacillus</taxon>
    </lineage>
</organism>
<proteinExistence type="inferred from homology"/>
<evidence type="ECO:0000256" key="3">
    <source>
        <dbReference type="ARBA" id="ARBA00022676"/>
    </source>
</evidence>
<dbReference type="Proteomes" id="UP001164803">
    <property type="component" value="Chromosome"/>
</dbReference>
<keyword evidence="4" id="KW-0808">Transferase</keyword>
<evidence type="ECO:0000256" key="2">
    <source>
        <dbReference type="ARBA" id="ARBA00005992"/>
    </source>
</evidence>
<evidence type="ECO:0000259" key="10">
    <source>
        <dbReference type="PROSITE" id="PS52029"/>
    </source>
</evidence>
<keyword evidence="6 9" id="KW-0133">Cell shape</keyword>
<dbReference type="EMBL" id="CP104064">
    <property type="protein sequence ID" value="WAH38083.1"/>
    <property type="molecule type" value="Genomic_DNA"/>
</dbReference>
<dbReference type="Gene3D" id="2.40.440.10">
    <property type="entry name" value="L,D-transpeptidase catalytic domain-like"/>
    <property type="match status" value="1"/>
</dbReference>
<keyword evidence="8 9" id="KW-0961">Cell wall biogenesis/degradation</keyword>
<evidence type="ECO:0000313" key="11">
    <source>
        <dbReference type="EMBL" id="WAH38083.1"/>
    </source>
</evidence>
<dbReference type="InterPro" id="IPR036366">
    <property type="entry name" value="PGBDSf"/>
</dbReference>
<dbReference type="Gene3D" id="1.10.101.10">
    <property type="entry name" value="PGBD-like superfamily/PGBD"/>
    <property type="match status" value="2"/>
</dbReference>
<dbReference type="Pfam" id="PF03734">
    <property type="entry name" value="YkuD"/>
    <property type="match status" value="1"/>
</dbReference>
<dbReference type="InterPro" id="IPR036365">
    <property type="entry name" value="PGBD-like_sf"/>
</dbReference>
<name>A0ABY6Z5Z2_9BACL</name>
<dbReference type="CDD" id="cd16913">
    <property type="entry name" value="YkuD_like"/>
    <property type="match status" value="1"/>
</dbReference>
<dbReference type="InterPro" id="IPR050979">
    <property type="entry name" value="LD-transpeptidase"/>
</dbReference>
<gene>
    <name evidence="11" type="ORF">NZD86_06230</name>
</gene>
<evidence type="ECO:0000256" key="7">
    <source>
        <dbReference type="ARBA" id="ARBA00022984"/>
    </source>
</evidence>
<comment type="pathway">
    <text evidence="1 9">Cell wall biogenesis; peptidoglycan biosynthesis.</text>
</comment>
<evidence type="ECO:0000256" key="8">
    <source>
        <dbReference type="ARBA" id="ARBA00023316"/>
    </source>
</evidence>
<dbReference type="InterPro" id="IPR038063">
    <property type="entry name" value="Transpep_catalytic_dom"/>
</dbReference>
<evidence type="ECO:0000256" key="5">
    <source>
        <dbReference type="ARBA" id="ARBA00022801"/>
    </source>
</evidence>
<feature type="domain" description="L,D-TPase catalytic" evidence="10">
    <location>
        <begin position="84"/>
        <end position="193"/>
    </location>
</feature>
<dbReference type="PROSITE" id="PS52029">
    <property type="entry name" value="LD_TPASE"/>
    <property type="match status" value="1"/>
</dbReference>
<dbReference type="SUPFAM" id="SSF47090">
    <property type="entry name" value="PGBD-like"/>
    <property type="match status" value="2"/>
</dbReference>
<feature type="active site" description="Nucleophile" evidence="9">
    <location>
        <position position="169"/>
    </location>
</feature>
<evidence type="ECO:0000313" key="12">
    <source>
        <dbReference type="Proteomes" id="UP001164803"/>
    </source>
</evidence>
<reference evidence="11" key="1">
    <citation type="submission" date="2022-08" db="EMBL/GenBank/DDBJ databases">
        <title>Alicyclobacillus dauci DSM2870, complete genome.</title>
        <authorList>
            <person name="Wang Q."/>
            <person name="Cai R."/>
            <person name="Wang Z."/>
        </authorList>
    </citation>
    <scope>NUCLEOTIDE SEQUENCE</scope>
    <source>
        <strain evidence="11">DSM 28700</strain>
    </source>
</reference>
<evidence type="ECO:0000256" key="1">
    <source>
        <dbReference type="ARBA" id="ARBA00004752"/>
    </source>
</evidence>
<protein>
    <submittedName>
        <fullName evidence="11">Peptidoglycan-binding protein</fullName>
    </submittedName>
</protein>